<organism evidence="2 3">
    <name type="scientific">Rubripirellula reticaptiva</name>
    <dbReference type="NCBI Taxonomy" id="2528013"/>
    <lineage>
        <taxon>Bacteria</taxon>
        <taxon>Pseudomonadati</taxon>
        <taxon>Planctomycetota</taxon>
        <taxon>Planctomycetia</taxon>
        <taxon>Pirellulales</taxon>
        <taxon>Pirellulaceae</taxon>
        <taxon>Rubripirellula</taxon>
    </lineage>
</organism>
<keyword evidence="3" id="KW-1185">Reference proteome</keyword>
<gene>
    <name evidence="2" type="ORF">Poly59_39940</name>
</gene>
<dbReference type="OrthoDB" id="237405at2"/>
<name>A0A5C6EPT6_9BACT</name>
<dbReference type="SUPFAM" id="SSF50969">
    <property type="entry name" value="YVTN repeat-like/Quinoprotein amine dehydrogenase"/>
    <property type="match status" value="1"/>
</dbReference>
<protein>
    <recommendedName>
        <fullName evidence="4">Lactonase, 7-bladed beta-propeller</fullName>
    </recommendedName>
</protein>
<dbReference type="AlphaFoldDB" id="A0A5C6EPT6"/>
<evidence type="ECO:0000313" key="3">
    <source>
        <dbReference type="Proteomes" id="UP000317977"/>
    </source>
</evidence>
<reference evidence="2 3" key="1">
    <citation type="submission" date="2019-02" db="EMBL/GenBank/DDBJ databases">
        <title>Deep-cultivation of Planctomycetes and their phenomic and genomic characterization uncovers novel biology.</title>
        <authorList>
            <person name="Wiegand S."/>
            <person name="Jogler M."/>
            <person name="Boedeker C."/>
            <person name="Pinto D."/>
            <person name="Vollmers J."/>
            <person name="Rivas-Marin E."/>
            <person name="Kohn T."/>
            <person name="Peeters S.H."/>
            <person name="Heuer A."/>
            <person name="Rast P."/>
            <person name="Oberbeckmann S."/>
            <person name="Bunk B."/>
            <person name="Jeske O."/>
            <person name="Meyerdierks A."/>
            <person name="Storesund J.E."/>
            <person name="Kallscheuer N."/>
            <person name="Luecker S."/>
            <person name="Lage O.M."/>
            <person name="Pohl T."/>
            <person name="Merkel B.J."/>
            <person name="Hornburger P."/>
            <person name="Mueller R.-W."/>
            <person name="Bruemmer F."/>
            <person name="Labrenz M."/>
            <person name="Spormann A.M."/>
            <person name="Op Den Camp H."/>
            <person name="Overmann J."/>
            <person name="Amann R."/>
            <person name="Jetten M.S.M."/>
            <person name="Mascher T."/>
            <person name="Medema M.H."/>
            <person name="Devos D.P."/>
            <person name="Kaster A.-K."/>
            <person name="Ovreas L."/>
            <person name="Rohde M."/>
            <person name="Galperin M.Y."/>
            <person name="Jogler C."/>
        </authorList>
    </citation>
    <scope>NUCLEOTIDE SEQUENCE [LARGE SCALE GENOMIC DNA]</scope>
    <source>
        <strain evidence="2 3">Poly59</strain>
    </source>
</reference>
<keyword evidence="1" id="KW-0732">Signal</keyword>
<comment type="caution">
    <text evidence="2">The sequence shown here is derived from an EMBL/GenBank/DDBJ whole genome shotgun (WGS) entry which is preliminary data.</text>
</comment>
<dbReference type="Proteomes" id="UP000317977">
    <property type="component" value="Unassembled WGS sequence"/>
</dbReference>
<dbReference type="InterPro" id="IPR011044">
    <property type="entry name" value="Quino_amine_DH_bsu"/>
</dbReference>
<proteinExistence type="predicted"/>
<feature type="signal peptide" evidence="1">
    <location>
        <begin position="1"/>
        <end position="23"/>
    </location>
</feature>
<evidence type="ECO:0000313" key="2">
    <source>
        <dbReference type="EMBL" id="TWU49379.1"/>
    </source>
</evidence>
<dbReference type="RefSeq" id="WP_146535647.1">
    <property type="nucleotide sequence ID" value="NZ_SJPX01000004.1"/>
</dbReference>
<dbReference type="EMBL" id="SJPX01000004">
    <property type="protein sequence ID" value="TWU49379.1"/>
    <property type="molecule type" value="Genomic_DNA"/>
</dbReference>
<sequence length="368" mass="39227" precursor="true">MLRYLFSAIVAFSVTTTWTPANAESLKPGTVDLQSLGPMTFTDDGVLLVGDPKAATVYAIAIEAKESETGNQKPADSTLRIPNLRKAIGDLVRSAADDITIGDLAVDPSSQTIIVSAEGKGRFHLLKVLADGSLQVINLDKINHAAKQLPNPPADKMTGQGRRQKNLRLESITDIAFFDGKVIVSGVSADASPSNVMEFSFPFSDNSIVTNVQIYHAAHGRVEEPTIRTFVPMTIDGEATLLAGFTCTPLVRFSVDSLSGKETVRGTTVAELGNWNSPIDLITYEKDGKSSLLMTNTARGVMKISTDDIQNAPGLTEKVSGGGTAGQSFETIVAYEGTTQLDKLSDQQAVVIIGKADEVLQLVVMDLP</sequence>
<evidence type="ECO:0000256" key="1">
    <source>
        <dbReference type="SAM" id="SignalP"/>
    </source>
</evidence>
<feature type="chain" id="PRO_5022763334" description="Lactonase, 7-bladed beta-propeller" evidence="1">
    <location>
        <begin position="24"/>
        <end position="368"/>
    </location>
</feature>
<accession>A0A5C6EPT6</accession>
<evidence type="ECO:0008006" key="4">
    <source>
        <dbReference type="Google" id="ProtNLM"/>
    </source>
</evidence>